<evidence type="ECO:0000313" key="1">
    <source>
        <dbReference type="EMBL" id="SIT01298.1"/>
    </source>
</evidence>
<evidence type="ECO:0000313" key="2">
    <source>
        <dbReference type="Proteomes" id="UP000186246"/>
    </source>
</evidence>
<name>A0A1N7NSP3_9FLAO</name>
<dbReference type="Proteomes" id="UP000186246">
    <property type="component" value="Unassembled WGS sequence"/>
</dbReference>
<dbReference type="AlphaFoldDB" id="A0A1N7NSP3"/>
<accession>A0A1N7NSP3</accession>
<protein>
    <submittedName>
        <fullName evidence="1">Uncharacterized protein</fullName>
    </submittedName>
</protein>
<gene>
    <name evidence="1" type="ORF">SAMN05421796_10939</name>
</gene>
<proteinExistence type="predicted"/>
<reference evidence="2" key="1">
    <citation type="submission" date="2017-01" db="EMBL/GenBank/DDBJ databases">
        <authorList>
            <person name="Varghese N."/>
            <person name="Submissions S."/>
        </authorList>
    </citation>
    <scope>NUCLEOTIDE SEQUENCE [LARGE SCALE GENOMIC DNA]</scope>
    <source>
        <strain evidence="2">DSM 21068</strain>
    </source>
</reference>
<organism evidence="1 2">
    <name type="scientific">Chryseobacterium piscicola</name>
    <dbReference type="NCBI Taxonomy" id="551459"/>
    <lineage>
        <taxon>Bacteria</taxon>
        <taxon>Pseudomonadati</taxon>
        <taxon>Bacteroidota</taxon>
        <taxon>Flavobacteriia</taxon>
        <taxon>Flavobacteriales</taxon>
        <taxon>Weeksellaceae</taxon>
        <taxon>Chryseobacterium group</taxon>
        <taxon>Chryseobacterium</taxon>
    </lineage>
</organism>
<dbReference type="EMBL" id="FTOJ01000009">
    <property type="protein sequence ID" value="SIT01298.1"/>
    <property type="molecule type" value="Genomic_DNA"/>
</dbReference>
<sequence length="35" mass="3914">MHKQIGNSKYSGTKKNETANASLIIKIIILKNNEL</sequence>